<dbReference type="Gene3D" id="3.40.640.10">
    <property type="entry name" value="Type I PLP-dependent aspartate aminotransferase-like (Major domain)"/>
    <property type="match status" value="1"/>
</dbReference>
<feature type="domain" description="Aminotransferase class I/classII large" evidence="7">
    <location>
        <begin position="302"/>
        <end position="494"/>
    </location>
</feature>
<evidence type="ECO:0000313" key="9">
    <source>
        <dbReference type="Proteomes" id="UP000054485"/>
    </source>
</evidence>
<reference evidence="9" key="2">
    <citation type="submission" date="2015-01" db="EMBL/GenBank/DDBJ databases">
        <title>Evolutionary Origins and Diversification of the Mycorrhizal Mutualists.</title>
        <authorList>
            <consortium name="DOE Joint Genome Institute"/>
            <consortium name="Mycorrhizal Genomics Consortium"/>
            <person name="Kohler A."/>
            <person name="Kuo A."/>
            <person name="Nagy L.G."/>
            <person name="Floudas D."/>
            <person name="Copeland A."/>
            <person name="Barry K.W."/>
            <person name="Cichocki N."/>
            <person name="Veneault-Fourrey C."/>
            <person name="LaButti K."/>
            <person name="Lindquist E.A."/>
            <person name="Lipzen A."/>
            <person name="Lundell T."/>
            <person name="Morin E."/>
            <person name="Murat C."/>
            <person name="Riley R."/>
            <person name="Ohm R."/>
            <person name="Sun H."/>
            <person name="Tunlid A."/>
            <person name="Henrissat B."/>
            <person name="Grigoriev I.V."/>
            <person name="Hibbett D.S."/>
            <person name="Martin F."/>
        </authorList>
    </citation>
    <scope>NUCLEOTIDE SEQUENCE [LARGE SCALE GENOMIC DNA]</scope>
    <source>
        <strain evidence="9">UH-Slu-Lm8-n1</strain>
    </source>
</reference>
<dbReference type="HOGENOM" id="CLU_017584_0_5_1"/>
<comment type="similarity">
    <text evidence="2">Belongs to the class-I pyridoxal-phosphate-dependent aminotransferase family.</text>
</comment>
<evidence type="ECO:0000259" key="7">
    <source>
        <dbReference type="Pfam" id="PF00155"/>
    </source>
</evidence>
<comment type="cofactor">
    <cofactor evidence="1">
        <name>pyridoxal 5'-phosphate</name>
        <dbReference type="ChEBI" id="CHEBI:597326"/>
    </cofactor>
</comment>
<dbReference type="SUPFAM" id="SSF53383">
    <property type="entry name" value="PLP-dependent transferases"/>
    <property type="match status" value="1"/>
</dbReference>
<feature type="domain" description="Aminotransferase class I/classII large" evidence="7">
    <location>
        <begin position="93"/>
        <end position="249"/>
    </location>
</feature>
<dbReference type="PANTHER" id="PTHR42790">
    <property type="entry name" value="AMINOTRANSFERASE"/>
    <property type="match status" value="1"/>
</dbReference>
<feature type="region of interest" description="Disordered" evidence="6">
    <location>
        <begin position="1"/>
        <end position="20"/>
    </location>
</feature>
<dbReference type="STRING" id="930992.A0A0D0BJ80"/>
<evidence type="ECO:0000256" key="5">
    <source>
        <dbReference type="ARBA" id="ARBA00022898"/>
    </source>
</evidence>
<reference evidence="8 9" key="1">
    <citation type="submission" date="2014-04" db="EMBL/GenBank/DDBJ databases">
        <authorList>
            <consortium name="DOE Joint Genome Institute"/>
            <person name="Kuo A."/>
            <person name="Ruytinx J."/>
            <person name="Rineau F."/>
            <person name="Colpaert J."/>
            <person name="Kohler A."/>
            <person name="Nagy L.G."/>
            <person name="Floudas D."/>
            <person name="Copeland A."/>
            <person name="Barry K.W."/>
            <person name="Cichocki N."/>
            <person name="Veneault-Fourrey C."/>
            <person name="LaButti K."/>
            <person name="Lindquist E.A."/>
            <person name="Lipzen A."/>
            <person name="Lundell T."/>
            <person name="Morin E."/>
            <person name="Murat C."/>
            <person name="Sun H."/>
            <person name="Tunlid A."/>
            <person name="Henrissat B."/>
            <person name="Grigoriev I.V."/>
            <person name="Hibbett D.S."/>
            <person name="Martin F."/>
            <person name="Nordberg H.P."/>
            <person name="Cantor M.N."/>
            <person name="Hua S.X."/>
        </authorList>
    </citation>
    <scope>NUCLEOTIDE SEQUENCE [LARGE SCALE GENOMIC DNA]</scope>
    <source>
        <strain evidence="8 9">UH-Slu-Lm8-n1</strain>
    </source>
</reference>
<dbReference type="InterPro" id="IPR015424">
    <property type="entry name" value="PyrdxlP-dep_Trfase"/>
</dbReference>
<keyword evidence="9" id="KW-1185">Reference proteome</keyword>
<evidence type="ECO:0000256" key="2">
    <source>
        <dbReference type="ARBA" id="ARBA00007441"/>
    </source>
</evidence>
<evidence type="ECO:0000256" key="1">
    <source>
        <dbReference type="ARBA" id="ARBA00001933"/>
    </source>
</evidence>
<dbReference type="InterPro" id="IPR004839">
    <property type="entry name" value="Aminotransferase_I/II_large"/>
</dbReference>
<sequence>MKHPQIDTNEGADLSHHLSTEARDRVANPLKDILRVISESPVTDLISMANGDPHHSLYPFRQIMYEVPSVQDTSDPVTSWRNNSGLAQIIHSYKDEECALSIRDAFPYTRAAGLKQCRDVITNFTNLIFTPPNHHVTLTLGNSDGITKVFRLFGEKGDHFLTDEFSFPSMTNSPLAYGVKWVGIKMDSGGIIPEELEKVLIKWDEAKSGRRPHVLYIIPVGQNPTGSTLSVDRRKKIYAIAQTWDLIIIEDGKSTQRHPRTSSDTLPADPYYFLQYDIPQTNSTPADPDEFIKNFRSTLIPTFLSMDVDGRVLRIDTFSKVLAPGMRLGWITSNELFHLKLADYTDSSTQPPHAFGQMFVTEMLSEHGWKTEGFCRWLKSLCMDYQRRRDFLLDVFKREVESTGYASVNCPQAGMFVWIEVFFEKHPRFVRGWESESGGSPVVARTNTGQLLEELFERLMNTQGVVFIPSSTFAIPENPLWVESDGHVPLSDRTRFLRATFGGTEDIIEKGMIRLGKGLREFFQN</sequence>
<dbReference type="Proteomes" id="UP000054485">
    <property type="component" value="Unassembled WGS sequence"/>
</dbReference>
<dbReference type="GO" id="GO:1901605">
    <property type="term" value="P:alpha-amino acid metabolic process"/>
    <property type="evidence" value="ECO:0007669"/>
    <property type="project" value="TreeGrafter"/>
</dbReference>
<name>A0A0D0BJ80_9AGAM</name>
<proteinExistence type="inferred from homology"/>
<dbReference type="CDD" id="cd00609">
    <property type="entry name" value="AAT_like"/>
    <property type="match status" value="1"/>
</dbReference>
<keyword evidence="3" id="KW-0032">Aminotransferase</keyword>
<dbReference type="InterPro" id="IPR050859">
    <property type="entry name" value="Class-I_PLP-dep_aminotransf"/>
</dbReference>
<keyword evidence="5" id="KW-0663">Pyridoxal phosphate</keyword>
<accession>A0A0D0BJ80</accession>
<evidence type="ECO:0000256" key="4">
    <source>
        <dbReference type="ARBA" id="ARBA00022679"/>
    </source>
</evidence>
<evidence type="ECO:0000313" key="8">
    <source>
        <dbReference type="EMBL" id="KIK43308.1"/>
    </source>
</evidence>
<dbReference type="AlphaFoldDB" id="A0A0D0BJ80"/>
<dbReference type="InterPro" id="IPR015421">
    <property type="entry name" value="PyrdxlP-dep_Trfase_major"/>
</dbReference>
<dbReference type="Pfam" id="PF00155">
    <property type="entry name" value="Aminotran_1_2"/>
    <property type="match status" value="2"/>
</dbReference>
<dbReference type="OrthoDB" id="691673at2759"/>
<gene>
    <name evidence="8" type="ORF">CY34DRAFT_82073</name>
</gene>
<dbReference type="GO" id="GO:0030170">
    <property type="term" value="F:pyridoxal phosphate binding"/>
    <property type="evidence" value="ECO:0007669"/>
    <property type="project" value="InterPro"/>
</dbReference>
<dbReference type="GO" id="GO:0008483">
    <property type="term" value="F:transaminase activity"/>
    <property type="evidence" value="ECO:0007669"/>
    <property type="project" value="UniProtKB-KW"/>
</dbReference>
<evidence type="ECO:0000256" key="6">
    <source>
        <dbReference type="SAM" id="MobiDB-lite"/>
    </source>
</evidence>
<evidence type="ECO:0000256" key="3">
    <source>
        <dbReference type="ARBA" id="ARBA00022576"/>
    </source>
</evidence>
<dbReference type="PANTHER" id="PTHR42790:SF19">
    <property type="entry name" value="KYNURENINE_ALPHA-AMINOADIPATE AMINOTRANSFERASE, MITOCHONDRIAL"/>
    <property type="match status" value="1"/>
</dbReference>
<keyword evidence="4" id="KW-0808">Transferase</keyword>
<dbReference type="InParanoid" id="A0A0D0BJ80"/>
<dbReference type="EMBL" id="KN835216">
    <property type="protein sequence ID" value="KIK43308.1"/>
    <property type="molecule type" value="Genomic_DNA"/>
</dbReference>
<protein>
    <recommendedName>
        <fullName evidence="7">Aminotransferase class I/classII large domain-containing protein</fullName>
    </recommendedName>
</protein>
<organism evidence="8 9">
    <name type="scientific">Suillus luteus UH-Slu-Lm8-n1</name>
    <dbReference type="NCBI Taxonomy" id="930992"/>
    <lineage>
        <taxon>Eukaryota</taxon>
        <taxon>Fungi</taxon>
        <taxon>Dikarya</taxon>
        <taxon>Basidiomycota</taxon>
        <taxon>Agaricomycotina</taxon>
        <taxon>Agaricomycetes</taxon>
        <taxon>Agaricomycetidae</taxon>
        <taxon>Boletales</taxon>
        <taxon>Suillineae</taxon>
        <taxon>Suillaceae</taxon>
        <taxon>Suillus</taxon>
    </lineage>
</organism>